<evidence type="ECO:0008006" key="4">
    <source>
        <dbReference type="Google" id="ProtNLM"/>
    </source>
</evidence>
<evidence type="ECO:0000256" key="1">
    <source>
        <dbReference type="SAM" id="SignalP"/>
    </source>
</evidence>
<dbReference type="RefSeq" id="WP_219315688.1">
    <property type="nucleotide sequence ID" value="NZ_JAHWYN010000001.1"/>
</dbReference>
<feature type="chain" id="PRO_5046035199" description="Beta-lactamase-inhibitor-like PepSY-like domain-containing protein" evidence="1">
    <location>
        <begin position="20"/>
        <end position="98"/>
    </location>
</feature>
<keyword evidence="3" id="KW-1185">Reference proteome</keyword>
<name>A0ABS6XSA5_9FLAO</name>
<evidence type="ECO:0000313" key="2">
    <source>
        <dbReference type="EMBL" id="MBW4359146.1"/>
    </source>
</evidence>
<evidence type="ECO:0000313" key="3">
    <source>
        <dbReference type="Proteomes" id="UP000812031"/>
    </source>
</evidence>
<organism evidence="2 3">
    <name type="scientific">Flavobacterium taihuense</name>
    <dbReference type="NCBI Taxonomy" id="2857508"/>
    <lineage>
        <taxon>Bacteria</taxon>
        <taxon>Pseudomonadati</taxon>
        <taxon>Bacteroidota</taxon>
        <taxon>Flavobacteriia</taxon>
        <taxon>Flavobacteriales</taxon>
        <taxon>Flavobacteriaceae</taxon>
        <taxon>Flavobacterium</taxon>
    </lineage>
</organism>
<feature type="signal peptide" evidence="1">
    <location>
        <begin position="1"/>
        <end position="19"/>
    </location>
</feature>
<proteinExistence type="predicted"/>
<reference evidence="2 3" key="1">
    <citation type="submission" date="2021-07" db="EMBL/GenBank/DDBJ databases">
        <title>Flavobacterium sp. nov. isolated from sediment on the Taihu Lake.</title>
        <authorList>
            <person name="Qu J.-H."/>
        </authorList>
    </citation>
    <scope>NUCLEOTIDE SEQUENCE [LARGE SCALE GENOMIC DNA]</scope>
    <source>
        <strain evidence="2 3">NAS39</strain>
    </source>
</reference>
<sequence length="98" mass="10639">MKKLILSAAIILGSFASFAQTSTPTKTAVSTQTAEEKYTEIKLEEVPSSVILALKTATPEAVIEKAYINEKKEFKLEIKVGDQKSTVYTDAAGNLTKK</sequence>
<comment type="caution">
    <text evidence="2">The sequence shown here is derived from an EMBL/GenBank/DDBJ whole genome shotgun (WGS) entry which is preliminary data.</text>
</comment>
<protein>
    <recommendedName>
        <fullName evidence="4">Beta-lactamase-inhibitor-like PepSY-like domain-containing protein</fullName>
    </recommendedName>
</protein>
<dbReference type="Proteomes" id="UP000812031">
    <property type="component" value="Unassembled WGS sequence"/>
</dbReference>
<gene>
    <name evidence="2" type="ORF">KZH69_01480</name>
</gene>
<accession>A0ABS6XSA5</accession>
<dbReference type="EMBL" id="JAHWYN010000001">
    <property type="protein sequence ID" value="MBW4359146.1"/>
    <property type="molecule type" value="Genomic_DNA"/>
</dbReference>
<keyword evidence="1" id="KW-0732">Signal</keyword>